<dbReference type="OrthoDB" id="5867920at2759"/>
<dbReference type="EMBL" id="UYRR01008213">
    <property type="protein sequence ID" value="VDK24174.1"/>
    <property type="molecule type" value="Genomic_DNA"/>
</dbReference>
<dbReference type="GO" id="GO:0016616">
    <property type="term" value="F:oxidoreductase activity, acting on the CH-OH group of donors, NAD or NADP as acceptor"/>
    <property type="evidence" value="ECO:0007669"/>
    <property type="project" value="InterPro"/>
</dbReference>
<dbReference type="Proteomes" id="UP000267096">
    <property type="component" value="Unassembled WGS sequence"/>
</dbReference>
<sequence length="112" mass="12050">MEDQPDPHAKASNPDPLRMCIIGGGGYFGQHIASELQKHGQHHTVLLDIQFVRLNVLTLDESKTTRIKGSLLDTDTLDEALKGCDACFHIAAYGMTGGASVSESIIRNASSN</sequence>
<dbReference type="InterPro" id="IPR036291">
    <property type="entry name" value="NAD(P)-bd_dom_sf"/>
</dbReference>
<dbReference type="GO" id="GO:0006694">
    <property type="term" value="P:steroid biosynthetic process"/>
    <property type="evidence" value="ECO:0007669"/>
    <property type="project" value="InterPro"/>
</dbReference>
<feature type="domain" description="3-beta hydroxysteroid dehydrogenase/isomerase" evidence="1">
    <location>
        <begin position="21"/>
        <end position="106"/>
    </location>
</feature>
<gene>
    <name evidence="2" type="ORF">ASIM_LOCUS4615</name>
</gene>
<reference evidence="2 3" key="2">
    <citation type="submission" date="2018-11" db="EMBL/GenBank/DDBJ databases">
        <authorList>
            <consortium name="Pathogen Informatics"/>
        </authorList>
    </citation>
    <scope>NUCLEOTIDE SEQUENCE [LARGE SCALE GENOMIC DNA]</scope>
</reference>
<protein>
    <submittedName>
        <fullName evidence="4">3Beta_HSD domain-containing protein</fullName>
    </submittedName>
</protein>
<dbReference type="InterPro" id="IPR002225">
    <property type="entry name" value="3Beta_OHSteriod_DH/Estase"/>
</dbReference>
<proteinExistence type="predicted"/>
<dbReference type="SUPFAM" id="SSF51735">
    <property type="entry name" value="NAD(P)-binding Rossmann-fold domains"/>
    <property type="match status" value="1"/>
</dbReference>
<dbReference type="Gene3D" id="3.40.50.720">
    <property type="entry name" value="NAD(P)-binding Rossmann-like Domain"/>
    <property type="match status" value="1"/>
</dbReference>
<accession>A0A0M3JB33</accession>
<evidence type="ECO:0000313" key="4">
    <source>
        <dbReference type="WBParaSite" id="ASIM_0000480701-mRNA-1"/>
    </source>
</evidence>
<evidence type="ECO:0000313" key="2">
    <source>
        <dbReference type="EMBL" id="VDK24174.1"/>
    </source>
</evidence>
<dbReference type="WBParaSite" id="ASIM_0000480701-mRNA-1">
    <property type="protein sequence ID" value="ASIM_0000480701-mRNA-1"/>
    <property type="gene ID" value="ASIM_0000480701"/>
</dbReference>
<evidence type="ECO:0000259" key="1">
    <source>
        <dbReference type="Pfam" id="PF01073"/>
    </source>
</evidence>
<dbReference type="AlphaFoldDB" id="A0A0M3JB33"/>
<evidence type="ECO:0000313" key="3">
    <source>
        <dbReference type="Proteomes" id="UP000267096"/>
    </source>
</evidence>
<name>A0A0M3JB33_ANISI</name>
<dbReference type="Pfam" id="PF01073">
    <property type="entry name" value="3Beta_HSD"/>
    <property type="match status" value="1"/>
</dbReference>
<organism evidence="4">
    <name type="scientific">Anisakis simplex</name>
    <name type="common">Herring worm</name>
    <dbReference type="NCBI Taxonomy" id="6269"/>
    <lineage>
        <taxon>Eukaryota</taxon>
        <taxon>Metazoa</taxon>
        <taxon>Ecdysozoa</taxon>
        <taxon>Nematoda</taxon>
        <taxon>Chromadorea</taxon>
        <taxon>Rhabditida</taxon>
        <taxon>Spirurina</taxon>
        <taxon>Ascaridomorpha</taxon>
        <taxon>Ascaridoidea</taxon>
        <taxon>Anisakidae</taxon>
        <taxon>Anisakis</taxon>
        <taxon>Anisakis simplex complex</taxon>
    </lineage>
</organism>
<keyword evidence="3" id="KW-1185">Reference proteome</keyword>
<reference evidence="4" key="1">
    <citation type="submission" date="2017-02" db="UniProtKB">
        <authorList>
            <consortium name="WormBaseParasite"/>
        </authorList>
    </citation>
    <scope>IDENTIFICATION</scope>
</reference>